<gene>
    <name evidence="1" type="ORF">RPERSI_LOCUS21915</name>
</gene>
<protein>
    <submittedName>
        <fullName evidence="1">25799_t:CDS:1</fullName>
    </submittedName>
</protein>
<name>A0ACA9RSC4_9GLOM</name>
<organism evidence="1 2">
    <name type="scientific">Racocetra persica</name>
    <dbReference type="NCBI Taxonomy" id="160502"/>
    <lineage>
        <taxon>Eukaryota</taxon>
        <taxon>Fungi</taxon>
        <taxon>Fungi incertae sedis</taxon>
        <taxon>Mucoromycota</taxon>
        <taxon>Glomeromycotina</taxon>
        <taxon>Glomeromycetes</taxon>
        <taxon>Diversisporales</taxon>
        <taxon>Gigasporaceae</taxon>
        <taxon>Racocetra</taxon>
    </lineage>
</organism>
<accession>A0ACA9RSC4</accession>
<proteinExistence type="predicted"/>
<reference evidence="1" key="1">
    <citation type="submission" date="2021-06" db="EMBL/GenBank/DDBJ databases">
        <authorList>
            <person name="Kallberg Y."/>
            <person name="Tangrot J."/>
            <person name="Rosling A."/>
        </authorList>
    </citation>
    <scope>NUCLEOTIDE SEQUENCE</scope>
    <source>
        <strain evidence="1">MA461A</strain>
    </source>
</reference>
<feature type="non-terminal residue" evidence="1">
    <location>
        <position position="1"/>
    </location>
</feature>
<evidence type="ECO:0000313" key="1">
    <source>
        <dbReference type="EMBL" id="CAG8805366.1"/>
    </source>
</evidence>
<evidence type="ECO:0000313" key="2">
    <source>
        <dbReference type="Proteomes" id="UP000789920"/>
    </source>
</evidence>
<dbReference type="Proteomes" id="UP000789920">
    <property type="component" value="Unassembled WGS sequence"/>
</dbReference>
<comment type="caution">
    <text evidence="1">The sequence shown here is derived from an EMBL/GenBank/DDBJ whole genome shotgun (WGS) entry which is preliminary data.</text>
</comment>
<sequence length="54" mass="6043">MLRRNDLSLPETSLPASISADNGVITTLYCATSPEIDEKNYRGKYFEPFGDESE</sequence>
<dbReference type="EMBL" id="CAJVQC010065313">
    <property type="protein sequence ID" value="CAG8805366.1"/>
    <property type="molecule type" value="Genomic_DNA"/>
</dbReference>
<keyword evidence="2" id="KW-1185">Reference proteome</keyword>